<dbReference type="InterPro" id="IPR001279">
    <property type="entry name" value="Metallo-B-lactamas"/>
</dbReference>
<accession>A0A0R2B355</accession>
<dbReference type="SUPFAM" id="SSF56281">
    <property type="entry name" value="Metallo-hydrolase/oxidoreductase"/>
    <property type="match status" value="1"/>
</dbReference>
<feature type="domain" description="Metallo-beta-lactamase" evidence="3">
    <location>
        <begin position="17"/>
        <end position="221"/>
    </location>
</feature>
<evidence type="ECO:0000259" key="3">
    <source>
        <dbReference type="SMART" id="SM00849"/>
    </source>
</evidence>
<dbReference type="PANTHER" id="PTHR43694">
    <property type="entry name" value="RIBONUCLEASE J"/>
    <property type="match status" value="1"/>
</dbReference>
<dbReference type="GO" id="GO:0003723">
    <property type="term" value="F:RNA binding"/>
    <property type="evidence" value="ECO:0007669"/>
    <property type="project" value="UniProtKB-KW"/>
</dbReference>
<dbReference type="InterPro" id="IPR036866">
    <property type="entry name" value="RibonucZ/Hydroxyglut_hydro"/>
</dbReference>
<gene>
    <name evidence="4" type="ORF">FC34_GL000090</name>
</gene>
<dbReference type="InterPro" id="IPR011108">
    <property type="entry name" value="RMMBL"/>
</dbReference>
<evidence type="ECO:0000256" key="1">
    <source>
        <dbReference type="ARBA" id="ARBA00022839"/>
    </source>
</evidence>
<dbReference type="Gene3D" id="3.40.50.10710">
    <property type="entry name" value="Metallo-hydrolase/oxidoreductase"/>
    <property type="match status" value="1"/>
</dbReference>
<keyword evidence="5" id="KW-1185">Reference proteome</keyword>
<evidence type="ECO:0000256" key="2">
    <source>
        <dbReference type="ARBA" id="ARBA00022884"/>
    </source>
</evidence>
<dbReference type="SMART" id="SM00849">
    <property type="entry name" value="Lactamase_B"/>
    <property type="match status" value="1"/>
</dbReference>
<dbReference type="AlphaFoldDB" id="A0A0R2B355"/>
<dbReference type="Proteomes" id="UP000051672">
    <property type="component" value="Unassembled WGS sequence"/>
</dbReference>
<dbReference type="PATRIC" id="fig|1423727.3.peg.91"/>
<evidence type="ECO:0000313" key="5">
    <source>
        <dbReference type="Proteomes" id="UP000051672"/>
    </source>
</evidence>
<dbReference type="PANTHER" id="PTHR43694:SF1">
    <property type="entry name" value="RIBONUCLEASE J"/>
    <property type="match status" value="1"/>
</dbReference>
<keyword evidence="4" id="KW-0378">Hydrolase</keyword>
<dbReference type="Pfam" id="PF12706">
    <property type="entry name" value="Lactamase_B_2"/>
    <property type="match status" value="1"/>
</dbReference>
<evidence type="ECO:0000313" key="4">
    <source>
        <dbReference type="EMBL" id="KRM72388.1"/>
    </source>
</evidence>
<organism evidence="4 5">
    <name type="scientific">Lacticaseibacillus brantae DSM 23927</name>
    <dbReference type="NCBI Taxonomy" id="1423727"/>
    <lineage>
        <taxon>Bacteria</taxon>
        <taxon>Bacillati</taxon>
        <taxon>Bacillota</taxon>
        <taxon>Bacilli</taxon>
        <taxon>Lactobacillales</taxon>
        <taxon>Lactobacillaceae</taxon>
        <taxon>Lacticaseibacillus</taxon>
    </lineage>
</organism>
<keyword evidence="1" id="KW-0269">Exonuclease</keyword>
<comment type="caution">
    <text evidence="4">The sequence shown here is derived from an EMBL/GenBank/DDBJ whole genome shotgun (WGS) entry which is preliminary data.</text>
</comment>
<keyword evidence="2" id="KW-0694">RNA-binding</keyword>
<dbReference type="GO" id="GO:0004527">
    <property type="term" value="F:exonuclease activity"/>
    <property type="evidence" value="ECO:0007669"/>
    <property type="project" value="UniProtKB-KW"/>
</dbReference>
<name>A0A0R2B355_9LACO</name>
<keyword evidence="1" id="KW-0540">Nuclease</keyword>
<dbReference type="Gene3D" id="3.60.15.10">
    <property type="entry name" value="Ribonuclease Z/Hydroxyacylglutathione hydrolase-like"/>
    <property type="match status" value="1"/>
</dbReference>
<proteinExistence type="predicted"/>
<reference evidence="4 5" key="1">
    <citation type="journal article" date="2015" name="Genome Announc.">
        <title>Expanding the biotechnology potential of lactobacilli through comparative genomics of 213 strains and associated genera.</title>
        <authorList>
            <person name="Sun Z."/>
            <person name="Harris H.M."/>
            <person name="McCann A."/>
            <person name="Guo C."/>
            <person name="Argimon S."/>
            <person name="Zhang W."/>
            <person name="Yang X."/>
            <person name="Jeffery I.B."/>
            <person name="Cooney J.C."/>
            <person name="Kagawa T.F."/>
            <person name="Liu W."/>
            <person name="Song Y."/>
            <person name="Salvetti E."/>
            <person name="Wrobel A."/>
            <person name="Rasinkangas P."/>
            <person name="Parkhill J."/>
            <person name="Rea M.C."/>
            <person name="O'Sullivan O."/>
            <person name="Ritari J."/>
            <person name="Douillard F.P."/>
            <person name="Paul Ross R."/>
            <person name="Yang R."/>
            <person name="Briner A.E."/>
            <person name="Felis G.E."/>
            <person name="de Vos W.M."/>
            <person name="Barrangou R."/>
            <person name="Klaenhammer T.R."/>
            <person name="Caufield P.W."/>
            <person name="Cui Y."/>
            <person name="Zhang H."/>
            <person name="O'Toole P.W."/>
        </authorList>
    </citation>
    <scope>NUCLEOTIDE SEQUENCE [LARGE SCALE GENOMIC DNA]</scope>
    <source>
        <strain evidence="4 5">DSM 23927</strain>
    </source>
</reference>
<dbReference type="EMBL" id="AYZQ01000001">
    <property type="protein sequence ID" value="KRM72388.1"/>
    <property type="molecule type" value="Genomic_DNA"/>
</dbReference>
<dbReference type="Pfam" id="PF07521">
    <property type="entry name" value="RMMBL"/>
    <property type="match status" value="1"/>
</dbReference>
<protein>
    <submittedName>
        <fullName evidence="4">Metallo-beta-lactamase superfamily hydrolase</fullName>
    </submittedName>
</protein>
<dbReference type="InterPro" id="IPR042173">
    <property type="entry name" value="RNase_J_2"/>
</dbReference>
<sequence length="412" mass="45886">MNPLTEVRFLNGLDTIGGNIVEFSNGNSRVIMDFGVASDLTDETVESAIANGKLPNVPELFFNQPDKFDHEAIFISHLHIDHMGALQYLQADIPIYLSEPSYRLYQSLIAQGIEAPVDNLNPLPFETPVTIGDFTVTGFASDHDEPGVMALLVDDGRHRYGHSGDVRLNGPHRQNVDHWAQIFNEAKLSLFMLEGTTFSFDTAAPVEDQSQPSVPLSEASLQTAFAQTLEAASQLVVVNPYQRNYERLQAFVATAASQGRQMVFAPTDAKILEDITGNRPTAVLNDTVSLGDIKAEPAKFVLENQFANLELLAELPVSVYVHSNGEPLGDYDPRFQQLQDWLKAHNIPLQFLSASGHAFREDLITLAKMVNPKIIVPWHSFHPERMAETLDNETRAEVLMPERDLFYTIDEQ</sequence>
<dbReference type="STRING" id="1423727.FC34_GL000090"/>